<dbReference type="OrthoDB" id="531564at2759"/>
<reference evidence="1" key="1">
    <citation type="submission" date="2021-06" db="EMBL/GenBank/DDBJ databases">
        <authorList>
            <person name="Kallberg Y."/>
            <person name="Tangrot J."/>
            <person name="Rosling A."/>
        </authorList>
    </citation>
    <scope>NUCLEOTIDE SEQUENCE</scope>
    <source>
        <strain evidence="1">AZ414A</strain>
    </source>
</reference>
<dbReference type="GO" id="GO:0045271">
    <property type="term" value="C:respiratory chain complex I"/>
    <property type="evidence" value="ECO:0007669"/>
    <property type="project" value="InterPro"/>
</dbReference>
<dbReference type="PANTHER" id="PTHR36987:SF1">
    <property type="entry name" value="NADH DEHYDROGENASE [UBIQUINONE] 1 BETA SUBCOMPLEX SUBUNIT 2"/>
    <property type="match status" value="1"/>
</dbReference>
<name>A0A9N8VKX7_9GLOM</name>
<comment type="caution">
    <text evidence="1">The sequence shown here is derived from an EMBL/GenBank/DDBJ whole genome shotgun (WGS) entry which is preliminary data.</text>
</comment>
<dbReference type="PANTHER" id="PTHR36987">
    <property type="entry name" value="NADH DEHYDROGENASE [UBIQUINONE] 1 BETA SUBCOMPLEX SUBUNIT 2-LIKE"/>
    <property type="match status" value="1"/>
</dbReference>
<protein>
    <submittedName>
        <fullName evidence="1">1651_t:CDS:1</fullName>
    </submittedName>
</protein>
<dbReference type="GO" id="GO:0005743">
    <property type="term" value="C:mitochondrial inner membrane"/>
    <property type="evidence" value="ECO:0007669"/>
    <property type="project" value="InterPro"/>
</dbReference>
<keyword evidence="2" id="KW-1185">Reference proteome</keyword>
<evidence type="ECO:0000313" key="2">
    <source>
        <dbReference type="Proteomes" id="UP000789706"/>
    </source>
</evidence>
<accession>A0A9N8VKX7</accession>
<gene>
    <name evidence="1" type="ORF">DEBURN_LOCUS2551</name>
</gene>
<dbReference type="AlphaFoldDB" id="A0A9N8VKX7"/>
<evidence type="ECO:0000313" key="1">
    <source>
        <dbReference type="EMBL" id="CAG8458569.1"/>
    </source>
</evidence>
<organism evidence="1 2">
    <name type="scientific">Diversispora eburnea</name>
    <dbReference type="NCBI Taxonomy" id="1213867"/>
    <lineage>
        <taxon>Eukaryota</taxon>
        <taxon>Fungi</taxon>
        <taxon>Fungi incertae sedis</taxon>
        <taxon>Mucoromycota</taxon>
        <taxon>Glomeromycotina</taxon>
        <taxon>Glomeromycetes</taxon>
        <taxon>Diversisporales</taxon>
        <taxon>Diversisporaceae</taxon>
        <taxon>Diversispora</taxon>
    </lineage>
</organism>
<dbReference type="EMBL" id="CAJVPK010000141">
    <property type="protein sequence ID" value="CAG8458569.1"/>
    <property type="molecule type" value="Genomic_DNA"/>
</dbReference>
<proteinExistence type="predicted"/>
<sequence>MAGSPFPHPGKGYVYLRMLYRGKKDGAVILGLRHPWEHGEHGHENGHNGNNHH</sequence>
<dbReference type="InterPro" id="IPR044980">
    <property type="entry name" value="NDUFB2_plant/fungi"/>
</dbReference>
<dbReference type="Proteomes" id="UP000789706">
    <property type="component" value="Unassembled WGS sequence"/>
</dbReference>